<feature type="domain" description="LRRCT" evidence="4">
    <location>
        <begin position="190"/>
        <end position="238"/>
    </location>
</feature>
<dbReference type="FunFam" id="3.80.10.10:FF:000611">
    <property type="entry name" value="Capricious, isoform E"/>
    <property type="match status" value="1"/>
</dbReference>
<proteinExistence type="predicted"/>
<keyword evidence="2" id="KW-0732">Signal</keyword>
<dbReference type="EMBL" id="GETE01000857">
    <property type="protein sequence ID" value="JAT78883.1"/>
    <property type="molecule type" value="Transcribed_RNA"/>
</dbReference>
<dbReference type="InterPro" id="IPR050328">
    <property type="entry name" value="Dev_Immune_Receptor"/>
</dbReference>
<keyword evidence="3" id="KW-0472">Membrane</keyword>
<feature type="non-terminal residue" evidence="5">
    <location>
        <position position="1"/>
    </location>
</feature>
<dbReference type="PANTHER" id="PTHR24373">
    <property type="entry name" value="SLIT RELATED LEUCINE-RICH REPEAT NEURONAL PROTEIN"/>
    <property type="match status" value="1"/>
</dbReference>
<evidence type="ECO:0000313" key="5">
    <source>
        <dbReference type="EMBL" id="JAT78883.1"/>
    </source>
</evidence>
<keyword evidence="1" id="KW-0433">Leucine-rich repeat</keyword>
<dbReference type="InterPro" id="IPR032675">
    <property type="entry name" value="LRR_dom_sf"/>
</dbReference>
<dbReference type="InterPro" id="IPR000483">
    <property type="entry name" value="Cys-rich_flank_reg_C"/>
</dbReference>
<sequence>FHPLPSLQKLRIGHNPLRYMDKTWFAKLHKLHFLDMSAVGAHFLPEDIFHMTDLTQLILAGNDFDEVPSALRSAERLNSLDISDNPIGLLTVASFFKLKELEEIYVRNMADLESVESDTFASQENLRALHLHNNPKLKEFDVDAFGIFWKLVKDGNWTLRQLHLQDNAMEFLLEDTAPWEKIEVLDLQGNPWACECTNAWMRTVDLRQELTARLRCGSPAKYEETSLRDAPEELFECHHVEEDMDEYPRENVHAAVLSLLIVAVLGMAIVLLCVIRRRQGRFCGRPNRNGSVYYVKAHTNPMDAADNHF</sequence>
<keyword evidence="3" id="KW-1133">Transmembrane helix</keyword>
<evidence type="ECO:0000259" key="4">
    <source>
        <dbReference type="SMART" id="SM00082"/>
    </source>
</evidence>
<name>A0A1D2AIR1_ORNBR</name>
<evidence type="ECO:0000256" key="2">
    <source>
        <dbReference type="ARBA" id="ARBA00022729"/>
    </source>
</evidence>
<organism evidence="5">
    <name type="scientific">Ornithodoros brasiliensis</name>
    <name type="common">Mouro tick</name>
    <dbReference type="NCBI Taxonomy" id="888526"/>
    <lineage>
        <taxon>Eukaryota</taxon>
        <taxon>Metazoa</taxon>
        <taxon>Ecdysozoa</taxon>
        <taxon>Arthropoda</taxon>
        <taxon>Chelicerata</taxon>
        <taxon>Arachnida</taxon>
        <taxon>Acari</taxon>
        <taxon>Parasitiformes</taxon>
        <taxon>Ixodida</taxon>
        <taxon>Ixodoidea</taxon>
        <taxon>Argasidae</taxon>
        <taxon>Ornithodorinae</taxon>
        <taxon>Ornithodoros</taxon>
    </lineage>
</organism>
<feature type="transmembrane region" description="Helical" evidence="3">
    <location>
        <begin position="254"/>
        <end position="275"/>
    </location>
</feature>
<accession>A0A1D2AIR1</accession>
<protein>
    <submittedName>
        <fullName evidence="5">Leucine rich transmembrane</fullName>
    </submittedName>
</protein>
<dbReference type="AlphaFoldDB" id="A0A1D2AIR1"/>
<dbReference type="SMART" id="SM00082">
    <property type="entry name" value="LRRCT"/>
    <property type="match status" value="1"/>
</dbReference>
<evidence type="ECO:0000256" key="1">
    <source>
        <dbReference type="ARBA" id="ARBA00022614"/>
    </source>
</evidence>
<dbReference type="SUPFAM" id="SSF52058">
    <property type="entry name" value="L domain-like"/>
    <property type="match status" value="1"/>
</dbReference>
<evidence type="ECO:0000256" key="3">
    <source>
        <dbReference type="SAM" id="Phobius"/>
    </source>
</evidence>
<dbReference type="Gene3D" id="3.80.10.10">
    <property type="entry name" value="Ribonuclease Inhibitor"/>
    <property type="match status" value="1"/>
</dbReference>
<keyword evidence="3 5" id="KW-0812">Transmembrane</keyword>
<reference evidence="5" key="1">
    <citation type="submission" date="2016-07" db="EMBL/GenBank/DDBJ databases">
        <title>Salivary Glands transcriptome analysis on engorged females of Ornithodoros brasiliensis (Acari:Argasidae).</title>
        <authorList>
            <person name="Simons S.M."/>
            <person name="Carvalho E."/>
            <person name="Junqueira-de-Azevedo I."/>
            <person name="Ho P.L."/>
            <person name="Giovanni D."/>
            <person name="Mendonca R."/>
            <person name="Onofrio V."/>
            <person name="Landulfo G."/>
            <person name="Ramirez D."/>
            <person name="Barros-Battesti D."/>
        </authorList>
    </citation>
    <scope>NUCLEOTIDE SEQUENCE</scope>
    <source>
        <strain evidence="5">Female</strain>
        <tissue evidence="5">Salivary gland</tissue>
    </source>
</reference>
<dbReference type="PANTHER" id="PTHR24373:SF392">
    <property type="entry name" value="NEPHROCAN"/>
    <property type="match status" value="1"/>
</dbReference>